<dbReference type="Pfam" id="PF15974">
    <property type="entry name" value="Cadherin_tail"/>
    <property type="match status" value="1"/>
</dbReference>
<evidence type="ECO:0000256" key="2">
    <source>
        <dbReference type="ARBA" id="ARBA00004251"/>
    </source>
</evidence>
<dbReference type="InterPro" id="IPR002126">
    <property type="entry name" value="Cadherin-like_dom"/>
</dbReference>
<feature type="region of interest" description="Disordered" evidence="13">
    <location>
        <begin position="858"/>
        <end position="938"/>
    </location>
</feature>
<keyword evidence="6" id="KW-0677">Repeat</keyword>
<keyword evidence="7 12" id="KW-0106">Calcium</keyword>
<keyword evidence="11" id="KW-0325">Glycoprotein</keyword>
<keyword evidence="3" id="KW-1003">Cell membrane</keyword>
<evidence type="ECO:0000313" key="17">
    <source>
        <dbReference type="Proteomes" id="UP000261600"/>
    </source>
</evidence>
<dbReference type="AlphaFoldDB" id="A0A3Q3IEQ8"/>
<organism evidence="16 17">
    <name type="scientific">Monopterus albus</name>
    <name type="common">Swamp eel</name>
    <dbReference type="NCBI Taxonomy" id="43700"/>
    <lineage>
        <taxon>Eukaryota</taxon>
        <taxon>Metazoa</taxon>
        <taxon>Chordata</taxon>
        <taxon>Craniata</taxon>
        <taxon>Vertebrata</taxon>
        <taxon>Euteleostomi</taxon>
        <taxon>Actinopterygii</taxon>
        <taxon>Neopterygii</taxon>
        <taxon>Teleostei</taxon>
        <taxon>Neoteleostei</taxon>
        <taxon>Acanthomorphata</taxon>
        <taxon>Anabantaria</taxon>
        <taxon>Synbranchiformes</taxon>
        <taxon>Synbranchidae</taxon>
        <taxon>Monopterus</taxon>
    </lineage>
</organism>
<dbReference type="FunFam" id="2.60.40.60:FF:000006">
    <property type="entry name" value="Protocadherin alpha 2"/>
    <property type="match status" value="1"/>
</dbReference>
<dbReference type="FunFam" id="2.60.40.60:FF:000007">
    <property type="entry name" value="Protocadherin alpha 2"/>
    <property type="match status" value="1"/>
</dbReference>
<evidence type="ECO:0000256" key="9">
    <source>
        <dbReference type="ARBA" id="ARBA00022989"/>
    </source>
</evidence>
<evidence type="ECO:0000256" key="12">
    <source>
        <dbReference type="PROSITE-ProRule" id="PRU00043"/>
    </source>
</evidence>
<dbReference type="GO" id="GO:0009653">
    <property type="term" value="P:anatomical structure morphogenesis"/>
    <property type="evidence" value="ECO:0007669"/>
    <property type="project" value="UniProtKB-ARBA"/>
</dbReference>
<dbReference type="Gene3D" id="2.60.40.60">
    <property type="entry name" value="Cadherins"/>
    <property type="match status" value="6"/>
</dbReference>
<feature type="domain" description="Cadherin" evidence="15">
    <location>
        <begin position="352"/>
        <end position="457"/>
    </location>
</feature>
<dbReference type="SMART" id="SM00112">
    <property type="entry name" value="CA"/>
    <property type="match status" value="6"/>
</dbReference>
<dbReference type="Pfam" id="PF08266">
    <property type="entry name" value="Cadherin_2"/>
    <property type="match status" value="1"/>
</dbReference>
<feature type="domain" description="Cadherin" evidence="15">
    <location>
        <begin position="136"/>
        <end position="243"/>
    </location>
</feature>
<feature type="domain" description="Cadherin" evidence="15">
    <location>
        <begin position="29"/>
        <end position="135"/>
    </location>
</feature>
<evidence type="ECO:0000256" key="1">
    <source>
        <dbReference type="ARBA" id="ARBA00003436"/>
    </source>
</evidence>
<evidence type="ECO:0000256" key="5">
    <source>
        <dbReference type="ARBA" id="ARBA00022729"/>
    </source>
</evidence>
<feature type="transmembrane region" description="Helical" evidence="14">
    <location>
        <begin position="12"/>
        <end position="30"/>
    </location>
</feature>
<dbReference type="FunFam" id="2.60.40.60:FF:000004">
    <property type="entry name" value="Protocadherin 1 gamma 2"/>
    <property type="match status" value="1"/>
</dbReference>
<dbReference type="PANTHER" id="PTHR24028:SF337">
    <property type="entry name" value="PROTOCADHERIN 2 ALPHA A 3 PRECURSOR-RELATED"/>
    <property type="match status" value="1"/>
</dbReference>
<proteinExistence type="predicted"/>
<accession>A0A3Q3IEQ8</accession>
<dbReference type="InterPro" id="IPR031904">
    <property type="entry name" value="Cadherin_CBD"/>
</dbReference>
<dbReference type="InterPro" id="IPR032455">
    <property type="entry name" value="Cadherin_C"/>
</dbReference>
<dbReference type="FunFam" id="2.60.40.60:FF:000002">
    <property type="entry name" value="Protocadherin alpha 2"/>
    <property type="match status" value="1"/>
</dbReference>
<dbReference type="PROSITE" id="PS50268">
    <property type="entry name" value="CADHERIN_2"/>
    <property type="match status" value="6"/>
</dbReference>
<evidence type="ECO:0000256" key="8">
    <source>
        <dbReference type="ARBA" id="ARBA00022889"/>
    </source>
</evidence>
<dbReference type="CDD" id="cd11304">
    <property type="entry name" value="Cadherin_repeat"/>
    <property type="match status" value="6"/>
</dbReference>
<keyword evidence="5" id="KW-0732">Signal</keyword>
<dbReference type="GO" id="GO:0007156">
    <property type="term" value="P:homophilic cell adhesion via plasma membrane adhesion molecules"/>
    <property type="evidence" value="ECO:0007669"/>
    <property type="project" value="InterPro"/>
</dbReference>
<sequence>MGSKIRCGSSNYWWFALYFVFVLLFGKQALAELRYSIPEEVKEGTVVGNVAKDLGLDKTSLIHRRFRVVSESKDAIFEVNSDNGALQVRKKIDREALCQGSGACLMELKIIVEDPLEVYYVVVEIADVNDHSPSFSENQQLFEIAEHSAPGTRFQLHAARDPDAGINSIRTYTLTSNDHFEIEINQSDEDKIPFLVLKKSLDREQKEKHSLFVTAVDGGKPQRSGTLNVSIIVLDINDNRPTFSQEIYQIEIRENVPIGTTVAKVKAIDTDQGPNGEIEYSLSKTLGRKVYEIFELDSLSGQIKLKGPLDFEESESYKLEVEASDKGTPPLTGRCRVIVKIKDVNDNSPEIEITSLSSRVSEDSKPGTVISLISVKDKDSGVNGKIISHITDDVPFELKPSYKENTYSVVTKEILDREQVPSYEITIKATDCGDPPLSSFKTFAIQISDVNDNSPRFDQNPLQFYLVENNFAGSSIFSVSATDNDVNENAAISYQIVRGGINNDITSFLNINSENGQISALKSFDFETVKTFQFHVVATDSGTPSLSSNVTVNVFILDQNDTPPVILYPLSSNGSAEGVEEIPRNVNAGHLVTKVRAYDPDIGYNGWLLFSLQEHTDHSLFGLDRYTGQIRTLRSFTETDEAEHKLVILVKDNGNVSLSATATVVVKLVEPKEAFAASDVKSAAKKDDEDTNVTFYLMITLGSVSVLFLISIIVLIAMQCSKSTDYTSKYLQEANYDGTLCHSIQYRSGDKRYMLVGPRMSTGSTIVPGSHANTLVLPDRRRTSEEPKAPNSDWRYSASLRAGGVMQSSVHMEESSVMQGAQGVLVQNWPTASSAADGEGGEVSPPMGAGVDSNSWHFRYGPGGPGAPPQHLKPGEVPPEAFIIPGSPAIISIRQNQGGEDDKSDFITFGKKEEAKKKKKKKKEKKDKKDKGKDDGDE</sequence>
<keyword evidence="17" id="KW-1185">Reference proteome</keyword>
<evidence type="ECO:0000256" key="7">
    <source>
        <dbReference type="ARBA" id="ARBA00022837"/>
    </source>
</evidence>
<dbReference type="SUPFAM" id="SSF49313">
    <property type="entry name" value="Cadherin-like"/>
    <property type="match status" value="6"/>
</dbReference>
<comment type="function">
    <text evidence="1">Potential calcium-dependent cell-adhesion protein. May be involved in the establishment and maintenance of specific neuronal connections in the brain.</text>
</comment>
<evidence type="ECO:0000259" key="15">
    <source>
        <dbReference type="PROSITE" id="PS50268"/>
    </source>
</evidence>
<dbReference type="Pfam" id="PF16492">
    <property type="entry name" value="Cadherin_C_2"/>
    <property type="match status" value="1"/>
</dbReference>
<evidence type="ECO:0000256" key="6">
    <source>
        <dbReference type="ARBA" id="ARBA00022737"/>
    </source>
</evidence>
<dbReference type="InterPro" id="IPR015919">
    <property type="entry name" value="Cadherin-like_sf"/>
</dbReference>
<dbReference type="PROSITE" id="PS00232">
    <property type="entry name" value="CADHERIN_1"/>
    <property type="match status" value="3"/>
</dbReference>
<dbReference type="PRINTS" id="PR00205">
    <property type="entry name" value="CADHERIN"/>
</dbReference>
<dbReference type="GO" id="GO:0005886">
    <property type="term" value="C:plasma membrane"/>
    <property type="evidence" value="ECO:0007669"/>
    <property type="project" value="UniProtKB-SubCell"/>
</dbReference>
<keyword evidence="9 14" id="KW-1133">Transmembrane helix</keyword>
<evidence type="ECO:0000313" key="16">
    <source>
        <dbReference type="Ensembl" id="ENSMALP00000001454.1"/>
    </source>
</evidence>
<feature type="domain" description="Cadherin" evidence="15">
    <location>
        <begin position="458"/>
        <end position="566"/>
    </location>
</feature>
<feature type="transmembrane region" description="Helical" evidence="14">
    <location>
        <begin position="695"/>
        <end position="718"/>
    </location>
</feature>
<feature type="compositionally biased region" description="Basic residues" evidence="13">
    <location>
        <begin position="917"/>
        <end position="926"/>
    </location>
</feature>
<dbReference type="InterPro" id="IPR020894">
    <property type="entry name" value="Cadherin_CS"/>
</dbReference>
<reference evidence="16" key="1">
    <citation type="submission" date="2025-08" db="UniProtKB">
        <authorList>
            <consortium name="Ensembl"/>
        </authorList>
    </citation>
    <scope>IDENTIFICATION</scope>
</reference>
<dbReference type="InterPro" id="IPR050174">
    <property type="entry name" value="Protocadherin/Cadherin-CA"/>
</dbReference>
<dbReference type="Ensembl" id="ENSMALT00000001504.1">
    <property type="protein sequence ID" value="ENSMALP00000001454.1"/>
    <property type="gene ID" value="ENSMALG00000001104.1"/>
</dbReference>
<name>A0A3Q3IEQ8_MONAL</name>
<keyword evidence="10 14" id="KW-0472">Membrane</keyword>
<protein>
    <recommendedName>
        <fullName evidence="15">Cadherin domain-containing protein</fullName>
    </recommendedName>
</protein>
<reference evidence="16" key="2">
    <citation type="submission" date="2025-09" db="UniProtKB">
        <authorList>
            <consortium name="Ensembl"/>
        </authorList>
    </citation>
    <scope>IDENTIFICATION</scope>
</reference>
<evidence type="ECO:0000256" key="3">
    <source>
        <dbReference type="ARBA" id="ARBA00022475"/>
    </source>
</evidence>
<dbReference type="GO" id="GO:0005509">
    <property type="term" value="F:calcium ion binding"/>
    <property type="evidence" value="ECO:0007669"/>
    <property type="project" value="UniProtKB-UniRule"/>
</dbReference>
<evidence type="ECO:0000256" key="11">
    <source>
        <dbReference type="ARBA" id="ARBA00023180"/>
    </source>
</evidence>
<evidence type="ECO:0000256" key="14">
    <source>
        <dbReference type="SAM" id="Phobius"/>
    </source>
</evidence>
<evidence type="ECO:0000256" key="4">
    <source>
        <dbReference type="ARBA" id="ARBA00022692"/>
    </source>
</evidence>
<keyword evidence="4 14" id="KW-0812">Transmembrane</keyword>
<feature type="domain" description="Cadherin" evidence="15">
    <location>
        <begin position="244"/>
        <end position="351"/>
    </location>
</feature>
<feature type="compositionally biased region" description="Basic and acidic residues" evidence="13">
    <location>
        <begin position="900"/>
        <end position="916"/>
    </location>
</feature>
<feature type="domain" description="Cadherin" evidence="15">
    <location>
        <begin position="581"/>
        <end position="680"/>
    </location>
</feature>
<dbReference type="Proteomes" id="UP000261600">
    <property type="component" value="Unplaced"/>
</dbReference>
<dbReference type="InterPro" id="IPR013164">
    <property type="entry name" value="Cadherin_N"/>
</dbReference>
<keyword evidence="8" id="KW-0130">Cell adhesion</keyword>
<evidence type="ECO:0000256" key="10">
    <source>
        <dbReference type="ARBA" id="ARBA00023136"/>
    </source>
</evidence>
<evidence type="ECO:0000256" key="13">
    <source>
        <dbReference type="SAM" id="MobiDB-lite"/>
    </source>
</evidence>
<dbReference type="FunFam" id="2.60.40.60:FF:000129">
    <property type="entry name" value="protocadherin alpha-C2 isoform X1"/>
    <property type="match status" value="1"/>
</dbReference>
<dbReference type="Pfam" id="PF00028">
    <property type="entry name" value="Cadherin"/>
    <property type="match status" value="5"/>
</dbReference>
<dbReference type="PANTHER" id="PTHR24028">
    <property type="entry name" value="CADHERIN-87A"/>
    <property type="match status" value="1"/>
</dbReference>
<comment type="subcellular location">
    <subcellularLocation>
        <location evidence="2">Cell membrane</location>
        <topology evidence="2">Single-pass type I membrane protein</topology>
    </subcellularLocation>
</comment>
<feature type="compositionally biased region" description="Basic and acidic residues" evidence="13">
    <location>
        <begin position="927"/>
        <end position="938"/>
    </location>
</feature>
<dbReference type="FunFam" id="2.60.40.60:FF:000001">
    <property type="entry name" value="Protocadherin alpha 2"/>
    <property type="match status" value="1"/>
</dbReference>